<dbReference type="GO" id="GO:0043565">
    <property type="term" value="F:sequence-specific DNA binding"/>
    <property type="evidence" value="ECO:0007669"/>
    <property type="project" value="InterPro"/>
</dbReference>
<evidence type="ECO:0000256" key="1">
    <source>
        <dbReference type="ARBA" id="ARBA00023015"/>
    </source>
</evidence>
<reference evidence="5 6" key="1">
    <citation type="journal article" date="2022" name="ISME Commun">
        <title>Vulcanimicrobium alpinus gen. nov. sp. nov., the first cultivated representative of the candidate phylum 'Eremiobacterota', is a metabolically versatile aerobic anoxygenic phototroph.</title>
        <authorList>
            <person name="Yabe S."/>
            <person name="Muto K."/>
            <person name="Abe K."/>
            <person name="Yokota A."/>
            <person name="Staudigel H."/>
            <person name="Tebo B.M."/>
        </authorList>
    </citation>
    <scope>NUCLEOTIDE SEQUENCE [LARGE SCALE GENOMIC DNA]</scope>
    <source>
        <strain evidence="5 6">WC8-2</strain>
    </source>
</reference>
<protein>
    <submittedName>
        <fullName evidence="5">AraC family transcriptional regulator</fullName>
    </submittedName>
</protein>
<dbReference type="InterPro" id="IPR018062">
    <property type="entry name" value="HTH_AraC-typ_CS"/>
</dbReference>
<dbReference type="InterPro" id="IPR020449">
    <property type="entry name" value="Tscrpt_reg_AraC-type_HTH"/>
</dbReference>
<evidence type="ECO:0000256" key="2">
    <source>
        <dbReference type="ARBA" id="ARBA00023125"/>
    </source>
</evidence>
<dbReference type="InterPro" id="IPR009057">
    <property type="entry name" value="Homeodomain-like_sf"/>
</dbReference>
<dbReference type="PROSITE" id="PS00041">
    <property type="entry name" value="HTH_ARAC_FAMILY_1"/>
    <property type="match status" value="1"/>
</dbReference>
<dbReference type="SUPFAM" id="SSF46689">
    <property type="entry name" value="Homeodomain-like"/>
    <property type="match status" value="1"/>
</dbReference>
<keyword evidence="3" id="KW-0804">Transcription</keyword>
<dbReference type="AlphaFoldDB" id="A0AAN1XU22"/>
<accession>A0AAN1XU22</accession>
<evidence type="ECO:0000313" key="5">
    <source>
        <dbReference type="EMBL" id="BDE05585.1"/>
    </source>
</evidence>
<keyword evidence="2" id="KW-0238">DNA-binding</keyword>
<dbReference type="EMBL" id="AP025523">
    <property type="protein sequence ID" value="BDE05585.1"/>
    <property type="molecule type" value="Genomic_DNA"/>
</dbReference>
<feature type="domain" description="HTH araC/xylS-type" evidence="4">
    <location>
        <begin position="170"/>
        <end position="268"/>
    </location>
</feature>
<evidence type="ECO:0000313" key="6">
    <source>
        <dbReference type="Proteomes" id="UP001317532"/>
    </source>
</evidence>
<dbReference type="SMART" id="SM00342">
    <property type="entry name" value="HTH_ARAC"/>
    <property type="match status" value="1"/>
</dbReference>
<dbReference type="RefSeq" id="WP_317996614.1">
    <property type="nucleotide sequence ID" value="NZ_AP025523.1"/>
</dbReference>
<dbReference type="InterPro" id="IPR018060">
    <property type="entry name" value="HTH_AraC"/>
</dbReference>
<dbReference type="Proteomes" id="UP001317532">
    <property type="component" value="Chromosome"/>
</dbReference>
<dbReference type="InterPro" id="IPR050204">
    <property type="entry name" value="AraC_XylS_family_regulators"/>
</dbReference>
<dbReference type="PRINTS" id="PR00032">
    <property type="entry name" value="HTHARAC"/>
</dbReference>
<dbReference type="Pfam" id="PF12833">
    <property type="entry name" value="HTH_18"/>
    <property type="match status" value="1"/>
</dbReference>
<keyword evidence="6" id="KW-1185">Reference proteome</keyword>
<dbReference type="Gene3D" id="1.10.10.60">
    <property type="entry name" value="Homeodomain-like"/>
    <property type="match status" value="1"/>
</dbReference>
<organism evidence="5 6">
    <name type="scientific">Vulcanimicrobium alpinum</name>
    <dbReference type="NCBI Taxonomy" id="3016050"/>
    <lineage>
        <taxon>Bacteria</taxon>
        <taxon>Bacillati</taxon>
        <taxon>Vulcanimicrobiota</taxon>
        <taxon>Vulcanimicrobiia</taxon>
        <taxon>Vulcanimicrobiales</taxon>
        <taxon>Vulcanimicrobiaceae</taxon>
        <taxon>Vulcanimicrobium</taxon>
    </lineage>
</organism>
<dbReference type="KEGG" id="vab:WPS_08610"/>
<dbReference type="GO" id="GO:0003700">
    <property type="term" value="F:DNA-binding transcription factor activity"/>
    <property type="evidence" value="ECO:0007669"/>
    <property type="project" value="InterPro"/>
</dbReference>
<dbReference type="PROSITE" id="PS01124">
    <property type="entry name" value="HTH_ARAC_FAMILY_2"/>
    <property type="match status" value="1"/>
</dbReference>
<gene>
    <name evidence="5" type="ORF">WPS_08610</name>
</gene>
<proteinExistence type="predicted"/>
<sequence length="272" mass="29541">MTARSLAAGVLYGETRSLARCGAILSEVVHERARICDEHVHEAAYASLLLEGRYRETSAATTIEYGPFTTAYHPPRTSHSDEMGDGTRLFMIEFGPALVETIAGAGDATVELHQLHGEEAVWLAVRLHREYLLGAAASDAAVESLLYDLCGSIAGDAARTLEAKEPPWLRGVEDAVAAAPERTFDLRALAANAGVHPTHLARAFRRLRGRTLGDHVTALRVQQACRALVETDAPLAAIAADSGFVDQSHFTRTFRTVLGTTPGRYRRAKRER</sequence>
<keyword evidence="1" id="KW-0805">Transcription regulation</keyword>
<dbReference type="PANTHER" id="PTHR46796">
    <property type="entry name" value="HTH-TYPE TRANSCRIPTIONAL ACTIVATOR RHAS-RELATED"/>
    <property type="match status" value="1"/>
</dbReference>
<name>A0AAN1XU22_UNVUL</name>
<evidence type="ECO:0000259" key="4">
    <source>
        <dbReference type="PROSITE" id="PS01124"/>
    </source>
</evidence>
<evidence type="ECO:0000256" key="3">
    <source>
        <dbReference type="ARBA" id="ARBA00023163"/>
    </source>
</evidence>